<name>A0A1C7M0D5_GRIFR</name>
<feature type="domain" description="EF-hand" evidence="7">
    <location>
        <begin position="33"/>
        <end position="69"/>
    </location>
</feature>
<keyword evidence="3" id="KW-0677">Repeat</keyword>
<dbReference type="AlphaFoldDB" id="A0A1C7M0D5"/>
<dbReference type="PANTHER" id="PTHR24089">
    <property type="entry name" value="SOLUTE CARRIER FAMILY 25"/>
    <property type="match status" value="1"/>
</dbReference>
<evidence type="ECO:0000256" key="6">
    <source>
        <dbReference type="ARBA" id="ARBA00023136"/>
    </source>
</evidence>
<keyword evidence="4" id="KW-0106">Calcium</keyword>
<dbReference type="PROSITE" id="PS50222">
    <property type="entry name" value="EF_HAND_2"/>
    <property type="match status" value="1"/>
</dbReference>
<dbReference type="STRING" id="5627.A0A1C7M0D5"/>
<dbReference type="InterPro" id="IPR002048">
    <property type="entry name" value="EF_hand_dom"/>
</dbReference>
<evidence type="ECO:0000256" key="1">
    <source>
        <dbReference type="ARBA" id="ARBA00004448"/>
    </source>
</evidence>
<dbReference type="Proteomes" id="UP000092993">
    <property type="component" value="Unassembled WGS sequence"/>
</dbReference>
<dbReference type="PROSITE" id="PS00018">
    <property type="entry name" value="EF_HAND_1"/>
    <property type="match status" value="1"/>
</dbReference>
<dbReference type="Gene3D" id="1.10.238.10">
    <property type="entry name" value="EF-hand"/>
    <property type="match status" value="1"/>
</dbReference>
<dbReference type="EMBL" id="LUGG01000014">
    <property type="protein sequence ID" value="OBZ70391.1"/>
    <property type="molecule type" value="Genomic_DNA"/>
</dbReference>
<dbReference type="SUPFAM" id="SSF47473">
    <property type="entry name" value="EF-hand"/>
    <property type="match status" value="1"/>
</dbReference>
<evidence type="ECO:0000256" key="2">
    <source>
        <dbReference type="ARBA" id="ARBA00022692"/>
    </source>
</evidence>
<evidence type="ECO:0000256" key="3">
    <source>
        <dbReference type="ARBA" id="ARBA00022737"/>
    </source>
</evidence>
<comment type="subcellular location">
    <subcellularLocation>
        <location evidence="1">Mitochondrion inner membrane</location>
        <topology evidence="1">Multi-pass membrane protein</topology>
    </subcellularLocation>
</comment>
<dbReference type="Pfam" id="PF00153">
    <property type="entry name" value="Mito_carr"/>
    <property type="match status" value="1"/>
</dbReference>
<evidence type="ECO:0000313" key="9">
    <source>
        <dbReference type="Proteomes" id="UP000092993"/>
    </source>
</evidence>
<keyword evidence="6" id="KW-0472">Membrane</keyword>
<dbReference type="InterPro" id="IPR018108">
    <property type="entry name" value="MCP_transmembrane"/>
</dbReference>
<keyword evidence="9" id="KW-1185">Reference proteome</keyword>
<gene>
    <name evidence="8" type="primary">slc25a24-b</name>
    <name evidence="8" type="ORF">A0H81_09977</name>
</gene>
<evidence type="ECO:0000259" key="7">
    <source>
        <dbReference type="PROSITE" id="PS50222"/>
    </source>
</evidence>
<evidence type="ECO:0000256" key="4">
    <source>
        <dbReference type="ARBA" id="ARBA00022837"/>
    </source>
</evidence>
<dbReference type="InterPro" id="IPR011992">
    <property type="entry name" value="EF-hand-dom_pair"/>
</dbReference>
<keyword evidence="5" id="KW-1133">Transmembrane helix</keyword>
<proteinExistence type="predicted"/>
<dbReference type="InterPro" id="IPR018247">
    <property type="entry name" value="EF_Hand_1_Ca_BS"/>
</dbReference>
<sequence length="311" mass="34996">MYEDELLGRCGGRTRGFFNRDVTWSEFLRYAEAKEAELWHIFHDELDLDSNGHLDAAELSVALDKAGIKLSSSTLSEFMRFLTLSPHSHVISFPEFRDFLLLMPRRASPAEIYRYYEVQKFMGDDGRGPARVNMEGDVSLSAEDLCPVHPHHPKEVPLTPTEHKPSALEDEEYDEEYDVEYYDGEFEEEEVHQYWIGGHTAMKFLLAGGMAGAAIGGAIARIYSEGGVLAFWTGNGLSVAKILPESAIKFLAYESSKRMFAQYWDKVDDVRDISGVSRFLSGGMGGISSQLTIYPIETLKASRQTHRPCVC</sequence>
<dbReference type="SUPFAM" id="SSF103506">
    <property type="entry name" value="Mitochondrial carrier"/>
    <property type="match status" value="1"/>
</dbReference>
<protein>
    <submittedName>
        <fullName evidence="8">Calcium-binding mitochondrial carrier protein SCaMC-1-B</fullName>
    </submittedName>
</protein>
<keyword evidence="2" id="KW-0812">Transmembrane</keyword>
<organism evidence="8 9">
    <name type="scientific">Grifola frondosa</name>
    <name type="common">Maitake</name>
    <name type="synonym">Polyporus frondosus</name>
    <dbReference type="NCBI Taxonomy" id="5627"/>
    <lineage>
        <taxon>Eukaryota</taxon>
        <taxon>Fungi</taxon>
        <taxon>Dikarya</taxon>
        <taxon>Basidiomycota</taxon>
        <taxon>Agaricomycotina</taxon>
        <taxon>Agaricomycetes</taxon>
        <taxon>Polyporales</taxon>
        <taxon>Grifolaceae</taxon>
        <taxon>Grifola</taxon>
    </lineage>
</organism>
<dbReference type="OrthoDB" id="270584at2759"/>
<accession>A0A1C7M0D5</accession>
<comment type="caution">
    <text evidence="8">The sequence shown here is derived from an EMBL/GenBank/DDBJ whole genome shotgun (WGS) entry which is preliminary data.</text>
</comment>
<evidence type="ECO:0000313" key="8">
    <source>
        <dbReference type="EMBL" id="OBZ70391.1"/>
    </source>
</evidence>
<reference evidence="8 9" key="1">
    <citation type="submission" date="2016-03" db="EMBL/GenBank/DDBJ databases">
        <title>Whole genome sequencing of Grifola frondosa 9006-11.</title>
        <authorList>
            <person name="Min B."/>
            <person name="Park H."/>
            <person name="Kim J.-G."/>
            <person name="Cho H."/>
            <person name="Oh Y.-L."/>
            <person name="Kong W.-S."/>
            <person name="Choi I.-G."/>
        </authorList>
    </citation>
    <scope>NUCLEOTIDE SEQUENCE [LARGE SCALE GENOMIC DNA]</scope>
    <source>
        <strain evidence="8 9">9006-11</strain>
    </source>
</reference>
<dbReference type="GO" id="GO:0005509">
    <property type="term" value="F:calcium ion binding"/>
    <property type="evidence" value="ECO:0007669"/>
    <property type="project" value="InterPro"/>
</dbReference>
<dbReference type="Gene3D" id="1.50.40.10">
    <property type="entry name" value="Mitochondrial carrier domain"/>
    <property type="match status" value="1"/>
</dbReference>
<dbReference type="InterPro" id="IPR023395">
    <property type="entry name" value="MCP_dom_sf"/>
</dbReference>
<dbReference type="GO" id="GO:0005743">
    <property type="term" value="C:mitochondrial inner membrane"/>
    <property type="evidence" value="ECO:0007669"/>
    <property type="project" value="UniProtKB-SubCell"/>
</dbReference>
<evidence type="ECO:0000256" key="5">
    <source>
        <dbReference type="ARBA" id="ARBA00022989"/>
    </source>
</evidence>